<evidence type="ECO:0000256" key="2">
    <source>
        <dbReference type="ARBA" id="ARBA00022723"/>
    </source>
</evidence>
<dbReference type="InterPro" id="IPR051013">
    <property type="entry name" value="MBL_superfamily_lactonases"/>
</dbReference>
<dbReference type="GO" id="GO:0046872">
    <property type="term" value="F:metal ion binding"/>
    <property type="evidence" value="ECO:0007669"/>
    <property type="project" value="UniProtKB-KW"/>
</dbReference>
<dbReference type="InterPro" id="IPR001279">
    <property type="entry name" value="Metallo-B-lactamas"/>
</dbReference>
<dbReference type="Gene3D" id="3.60.15.10">
    <property type="entry name" value="Ribonuclease Z/Hydroxyacylglutathione hydrolase-like"/>
    <property type="match status" value="1"/>
</dbReference>
<protein>
    <submittedName>
        <fullName evidence="6">MBL fold metallo-hydrolase</fullName>
    </submittedName>
</protein>
<keyword evidence="2" id="KW-0479">Metal-binding</keyword>
<keyword evidence="3 6" id="KW-0378">Hydrolase</keyword>
<reference evidence="6 7" key="1">
    <citation type="submission" date="2019-06" db="EMBL/GenBank/DDBJ databases">
        <title>A novel species of marine bacteria.</title>
        <authorList>
            <person name="Wang Y."/>
        </authorList>
    </citation>
    <scope>NUCLEOTIDE SEQUENCE [LARGE SCALE GENOMIC DNA]</scope>
    <source>
        <strain evidence="6 7">MA1-10</strain>
    </source>
</reference>
<dbReference type="InterPro" id="IPR036866">
    <property type="entry name" value="RibonucZ/Hydroxyglut_hydro"/>
</dbReference>
<gene>
    <name evidence="6" type="ORF">FIL88_00815</name>
</gene>
<accession>A0A545SZS6</accession>
<dbReference type="EMBL" id="VICH01000001">
    <property type="protein sequence ID" value="TQV70476.1"/>
    <property type="molecule type" value="Genomic_DNA"/>
</dbReference>
<sequence length="323" mass="34022">MPNLSSKLSRRAFGGIALATPALLTVGAASPVAAEPSQPAYLPAMFEAPMGSYRITALYDGAISLEKSLFFGPDQAEIDATLSGLGQTGASLATPVNAFLLQSDKHTILIDAGLGEIDFGPGVGRVSSALSQLGVTPEMIDTLILTHAHPDHLGGMLKQNAAAFPNAQLVTSADEHTFWNDDGIMAQAPEQMQGLFTGARSVFEAYKDRLVLVNDGAEVAPGVRLDLTPGHTMGHSVVHIDGGDQQILMVADSLLNADLQTAMPDVMAGFDTDPNLAVQSRRALLDRAATDQILISGSHLHFPGFGRFLEAGDGYRYVAASWL</sequence>
<dbReference type="InterPro" id="IPR006311">
    <property type="entry name" value="TAT_signal"/>
</dbReference>
<keyword evidence="7" id="KW-1185">Reference proteome</keyword>
<dbReference type="PANTHER" id="PTHR42978">
    <property type="entry name" value="QUORUM-QUENCHING LACTONASE YTNP-RELATED-RELATED"/>
    <property type="match status" value="1"/>
</dbReference>
<evidence type="ECO:0000256" key="1">
    <source>
        <dbReference type="ARBA" id="ARBA00007749"/>
    </source>
</evidence>
<dbReference type="SMART" id="SM00849">
    <property type="entry name" value="Lactamase_B"/>
    <property type="match status" value="1"/>
</dbReference>
<dbReference type="Proteomes" id="UP000315816">
    <property type="component" value="Unassembled WGS sequence"/>
</dbReference>
<dbReference type="AlphaFoldDB" id="A0A545SZS6"/>
<dbReference type="RefSeq" id="WP_142851927.1">
    <property type="nucleotide sequence ID" value="NZ_FXWW01000002.1"/>
</dbReference>
<dbReference type="PROSITE" id="PS51318">
    <property type="entry name" value="TAT"/>
    <property type="match status" value="1"/>
</dbReference>
<keyword evidence="4" id="KW-0862">Zinc</keyword>
<dbReference type="Pfam" id="PF00753">
    <property type="entry name" value="Lactamase_B"/>
    <property type="match status" value="1"/>
</dbReference>
<comment type="similarity">
    <text evidence="1">Belongs to the metallo-beta-lactamase superfamily.</text>
</comment>
<comment type="caution">
    <text evidence="6">The sequence shown here is derived from an EMBL/GenBank/DDBJ whole genome shotgun (WGS) entry which is preliminary data.</text>
</comment>
<evidence type="ECO:0000313" key="6">
    <source>
        <dbReference type="EMBL" id="TQV70476.1"/>
    </source>
</evidence>
<organism evidence="6 7">
    <name type="scientific">Aliiroseovarius halocynthiae</name>
    <dbReference type="NCBI Taxonomy" id="985055"/>
    <lineage>
        <taxon>Bacteria</taxon>
        <taxon>Pseudomonadati</taxon>
        <taxon>Pseudomonadota</taxon>
        <taxon>Alphaproteobacteria</taxon>
        <taxon>Rhodobacterales</taxon>
        <taxon>Paracoccaceae</taxon>
        <taxon>Aliiroseovarius</taxon>
    </lineage>
</organism>
<dbReference type="GO" id="GO:0016787">
    <property type="term" value="F:hydrolase activity"/>
    <property type="evidence" value="ECO:0007669"/>
    <property type="project" value="UniProtKB-KW"/>
</dbReference>
<dbReference type="CDD" id="cd07720">
    <property type="entry name" value="OPHC2-like_MBL-fold"/>
    <property type="match status" value="1"/>
</dbReference>
<evidence type="ECO:0000256" key="4">
    <source>
        <dbReference type="ARBA" id="ARBA00022833"/>
    </source>
</evidence>
<feature type="domain" description="Metallo-beta-lactamase" evidence="5">
    <location>
        <begin position="95"/>
        <end position="299"/>
    </location>
</feature>
<dbReference type="OrthoDB" id="9773738at2"/>
<evidence type="ECO:0000259" key="5">
    <source>
        <dbReference type="SMART" id="SM00849"/>
    </source>
</evidence>
<dbReference type="PANTHER" id="PTHR42978:SF6">
    <property type="entry name" value="QUORUM-QUENCHING LACTONASE YTNP-RELATED"/>
    <property type="match status" value="1"/>
</dbReference>
<evidence type="ECO:0000313" key="7">
    <source>
        <dbReference type="Proteomes" id="UP000315816"/>
    </source>
</evidence>
<dbReference type="SUPFAM" id="SSF56281">
    <property type="entry name" value="Metallo-hydrolase/oxidoreductase"/>
    <property type="match status" value="1"/>
</dbReference>
<evidence type="ECO:0000256" key="3">
    <source>
        <dbReference type="ARBA" id="ARBA00022801"/>
    </source>
</evidence>
<name>A0A545SZS6_9RHOB</name>
<proteinExistence type="inferred from homology"/>